<comment type="caution">
    <text evidence="4">The sequence shown here is derived from an EMBL/GenBank/DDBJ whole genome shotgun (WGS) entry which is preliminary data.</text>
</comment>
<dbReference type="AlphaFoldDB" id="A0A9D1RWQ5"/>
<dbReference type="GO" id="GO:0005524">
    <property type="term" value="F:ATP binding"/>
    <property type="evidence" value="ECO:0007669"/>
    <property type="project" value="UniProtKB-KW"/>
</dbReference>
<dbReference type="Proteomes" id="UP000824192">
    <property type="component" value="Unassembled WGS sequence"/>
</dbReference>
<evidence type="ECO:0000256" key="2">
    <source>
        <dbReference type="ARBA" id="ARBA00022840"/>
    </source>
</evidence>
<evidence type="ECO:0000256" key="1">
    <source>
        <dbReference type="ARBA" id="ARBA00022741"/>
    </source>
</evidence>
<feature type="domain" description="Clp ATPase C-terminal" evidence="3">
    <location>
        <begin position="77"/>
        <end position="166"/>
    </location>
</feature>
<protein>
    <submittedName>
        <fullName evidence="4">AAA family ATPase</fullName>
    </submittedName>
</protein>
<dbReference type="GO" id="GO:0005737">
    <property type="term" value="C:cytoplasm"/>
    <property type="evidence" value="ECO:0007669"/>
    <property type="project" value="TreeGrafter"/>
</dbReference>
<dbReference type="InterPro" id="IPR019489">
    <property type="entry name" value="Clp_ATPase_C"/>
</dbReference>
<keyword evidence="1" id="KW-0547">Nucleotide-binding</keyword>
<dbReference type="Pfam" id="PF07724">
    <property type="entry name" value="AAA_2"/>
    <property type="match status" value="1"/>
</dbReference>
<dbReference type="Pfam" id="PF10431">
    <property type="entry name" value="ClpB_D2-small"/>
    <property type="match status" value="1"/>
</dbReference>
<proteinExistence type="predicted"/>
<dbReference type="InterPro" id="IPR027417">
    <property type="entry name" value="P-loop_NTPase"/>
</dbReference>
<organism evidence="4 5">
    <name type="scientific">Candidatus Flavonifractor merdipullorum</name>
    <dbReference type="NCBI Taxonomy" id="2838590"/>
    <lineage>
        <taxon>Bacteria</taxon>
        <taxon>Bacillati</taxon>
        <taxon>Bacillota</taxon>
        <taxon>Clostridia</taxon>
        <taxon>Eubacteriales</taxon>
        <taxon>Oscillospiraceae</taxon>
        <taxon>Flavonifractor</taxon>
    </lineage>
</organism>
<evidence type="ECO:0000259" key="3">
    <source>
        <dbReference type="SMART" id="SM01086"/>
    </source>
</evidence>
<sequence length="170" mass="18809">QLLDDGRLTDNQGRTVDFKNTIIIMTSNIGSAYLTENIHPDGSIDPAVKEQVRQELNKYFRPEFINRVDDIVVFSPLTEGQITGIIDIAMAAIAARLADREITVTLTDEAKRFIAHASYTPSYGARPVKRYLQKYVETELAAMLIRGEVSDGQSVTVGSDGEKLTFTVQG</sequence>
<keyword evidence="2" id="KW-0067">ATP-binding</keyword>
<dbReference type="SUPFAM" id="SSF52540">
    <property type="entry name" value="P-loop containing nucleoside triphosphate hydrolases"/>
    <property type="match status" value="1"/>
</dbReference>
<name>A0A9D1RWQ5_9FIRM</name>
<dbReference type="Gene3D" id="1.10.8.60">
    <property type="match status" value="1"/>
</dbReference>
<reference evidence="4" key="2">
    <citation type="submission" date="2021-04" db="EMBL/GenBank/DDBJ databases">
        <authorList>
            <person name="Gilroy R."/>
        </authorList>
    </citation>
    <scope>NUCLEOTIDE SEQUENCE</scope>
    <source>
        <strain evidence="4">ChiGjej6B6-1540</strain>
    </source>
</reference>
<gene>
    <name evidence="4" type="ORF">H9868_06445</name>
</gene>
<dbReference type="SMART" id="SM01086">
    <property type="entry name" value="ClpB_D2-small"/>
    <property type="match status" value="1"/>
</dbReference>
<dbReference type="GO" id="GO:0016887">
    <property type="term" value="F:ATP hydrolysis activity"/>
    <property type="evidence" value="ECO:0007669"/>
    <property type="project" value="InterPro"/>
</dbReference>
<dbReference type="PANTHER" id="PTHR11638:SF18">
    <property type="entry name" value="HEAT SHOCK PROTEIN 104"/>
    <property type="match status" value="1"/>
</dbReference>
<dbReference type="InterPro" id="IPR050130">
    <property type="entry name" value="ClpA_ClpB"/>
</dbReference>
<accession>A0A9D1RWQ5</accession>
<evidence type="ECO:0000313" key="5">
    <source>
        <dbReference type="Proteomes" id="UP000824192"/>
    </source>
</evidence>
<reference evidence="4" key="1">
    <citation type="journal article" date="2021" name="PeerJ">
        <title>Extensive microbial diversity within the chicken gut microbiome revealed by metagenomics and culture.</title>
        <authorList>
            <person name="Gilroy R."/>
            <person name="Ravi A."/>
            <person name="Getino M."/>
            <person name="Pursley I."/>
            <person name="Horton D.L."/>
            <person name="Alikhan N.F."/>
            <person name="Baker D."/>
            <person name="Gharbi K."/>
            <person name="Hall N."/>
            <person name="Watson M."/>
            <person name="Adriaenssens E.M."/>
            <person name="Foster-Nyarko E."/>
            <person name="Jarju S."/>
            <person name="Secka A."/>
            <person name="Antonio M."/>
            <person name="Oren A."/>
            <person name="Chaudhuri R.R."/>
            <person name="La Ragione R."/>
            <person name="Hildebrand F."/>
            <person name="Pallen M.J."/>
        </authorList>
    </citation>
    <scope>NUCLEOTIDE SEQUENCE</scope>
    <source>
        <strain evidence="4">ChiGjej6B6-1540</strain>
    </source>
</reference>
<dbReference type="Gene3D" id="3.40.50.300">
    <property type="entry name" value="P-loop containing nucleotide triphosphate hydrolases"/>
    <property type="match status" value="1"/>
</dbReference>
<dbReference type="InterPro" id="IPR003959">
    <property type="entry name" value="ATPase_AAA_core"/>
</dbReference>
<feature type="non-terminal residue" evidence="4">
    <location>
        <position position="1"/>
    </location>
</feature>
<evidence type="ECO:0000313" key="4">
    <source>
        <dbReference type="EMBL" id="HIW94166.1"/>
    </source>
</evidence>
<dbReference type="GO" id="GO:0034605">
    <property type="term" value="P:cellular response to heat"/>
    <property type="evidence" value="ECO:0007669"/>
    <property type="project" value="TreeGrafter"/>
</dbReference>
<dbReference type="EMBL" id="DXGA01000136">
    <property type="protein sequence ID" value="HIW94166.1"/>
    <property type="molecule type" value="Genomic_DNA"/>
</dbReference>
<dbReference type="PANTHER" id="PTHR11638">
    <property type="entry name" value="ATP-DEPENDENT CLP PROTEASE"/>
    <property type="match status" value="1"/>
</dbReference>